<dbReference type="InterPro" id="IPR022385">
    <property type="entry name" value="Rhs_assc_core"/>
</dbReference>
<dbReference type="Proteomes" id="UP000032545">
    <property type="component" value="Unassembled WGS sequence"/>
</dbReference>
<accession>A0A0D8BC92</accession>
<comment type="caution">
    <text evidence="2">The sequence shown here is derived from an EMBL/GenBank/DDBJ whole genome shotgun (WGS) entry which is preliminary data.</text>
</comment>
<keyword evidence="1" id="KW-0812">Transmembrane</keyword>
<protein>
    <submittedName>
        <fullName evidence="2">RHS repeat-associated core domain</fullName>
    </submittedName>
</protein>
<dbReference type="InterPro" id="IPR050708">
    <property type="entry name" value="T6SS_VgrG/RHS"/>
</dbReference>
<name>A0A0D8BC92_9ACTN</name>
<dbReference type="NCBIfam" id="TIGR03696">
    <property type="entry name" value="Rhs_assc_core"/>
    <property type="match status" value="1"/>
</dbReference>
<dbReference type="PANTHER" id="PTHR32305:SF15">
    <property type="entry name" value="PROTEIN RHSA-RELATED"/>
    <property type="match status" value="1"/>
</dbReference>
<gene>
    <name evidence="2" type="ORF">FF36_04041</name>
</gene>
<evidence type="ECO:0000256" key="1">
    <source>
        <dbReference type="SAM" id="Phobius"/>
    </source>
</evidence>
<dbReference type="PATRIC" id="fig|1502723.3.peg.3742"/>
<dbReference type="InterPro" id="IPR006530">
    <property type="entry name" value="YD"/>
</dbReference>
<reference evidence="2 3" key="2">
    <citation type="journal article" date="2016" name="Genome Announc.">
        <title>Permanent Draft Genome Sequences for Two Variants of Frankia sp. Strain CpI1, the First Frankia Strain Isolated from Root Nodules of Comptonia peregrina.</title>
        <authorList>
            <person name="Oshone R."/>
            <person name="Hurst S.G.IV."/>
            <person name="Abebe-Akele F."/>
            <person name="Simpson S."/>
            <person name="Morris K."/>
            <person name="Thomas W.K."/>
            <person name="Tisa L.S."/>
        </authorList>
    </citation>
    <scope>NUCLEOTIDE SEQUENCE [LARGE SCALE GENOMIC DNA]</scope>
    <source>
        <strain evidence="3">CpI1-S</strain>
    </source>
</reference>
<dbReference type="NCBIfam" id="TIGR01643">
    <property type="entry name" value="YD_repeat_2x"/>
    <property type="match status" value="2"/>
</dbReference>
<evidence type="ECO:0000313" key="3">
    <source>
        <dbReference type="Proteomes" id="UP000032545"/>
    </source>
</evidence>
<reference evidence="3" key="1">
    <citation type="submission" date="2015-02" db="EMBL/GenBank/DDBJ databases">
        <title>Draft Genome of Frankia sp. CpI1-S.</title>
        <authorList>
            <person name="Oshone R.T."/>
            <person name="Ngom M."/>
            <person name="Ghodhbane-Gtari F."/>
            <person name="Gtari M."/>
            <person name="Morris K."/>
            <person name="Thomas K."/>
            <person name="Sen A."/>
            <person name="Tisa L.S."/>
        </authorList>
    </citation>
    <scope>NUCLEOTIDE SEQUENCE [LARGE SCALE GENOMIC DNA]</scope>
    <source>
        <strain evidence="3">CpI1-S</strain>
    </source>
</reference>
<sequence length="2006" mass="209541" precursor="true">MMRASPVHRRRHTARAICVLLAAVLVGTIATFLPAGRDAAWAAPTGSADKAIPAPTGPAERPDFVSAQVAAHAEKRRIEVTDRRTETTSTFVNPNGTITVDSFAGIHRVRRGDGWVNVDPTLVLAGGKVTPKAAKAAIVLSAGGKAGDPVATLVDGTRQVAFAWPNALPAPTLTENVATYPAVAKDTDLRVKVTPTGYDVQIVAHTPAAAQAALTLPMRLTGLTATRTAGGETRLSAGGKVTARSPTPVMWDAHLDPATKLPDRTRAVDAALTGASTATPTLELKPDKAWLTDRARQYPVTIDPAAVLADNLDTDVNDTNPTTNYDSYEYLRVGNYLGGAVNRSFLRFDTTAIESRHVTSAYLQLWQAGSQTCTAQPMVVQGSAALSAGTTWNTQPAADGTNWSNTSFNAGTVNSCGSGGVSLDITGLAQAWATNGQPSPETLTLRAPDETSWDQYKYFYSGDTGLKPQVSTTYNSYPGTVANRSTSPCSAQCGGSPATVLTNSTRPVLSGAATDADGAPLRLDFEVWNSAGTTKITDGSVSNISPNATGSWTVPAGVLTNGTSYEWRVRAYDGTDYSQAWSSWIPFTVDTTAPAAPTSLASAAWPSGGWGTATSGTFTWTSPGGDTQSFLYGLDQPSPATETTGTASATLTPTAGLHTFYVRTKDKAGNLSSVVSYGFGLGTGALASPAENARVQRFVVLEGQAPSTQVSVTYQYHLGTSTGATWSDVPVGDTTIEGTSTNPTWPAPRNGSGLFDRQNWNVGFTLQGGADGPIQLRACFRDSGGTVSCTAARTVQYARNAFGATNATSEVGPGSLALLTGDYSVSATDVTLASYTGSLTVGRSLTTLTPPPATSDPSGIFGPGWTSNLQGPASGTAASTLTDATATTNTVTLTSSEGAASVYTRTGSGSYPYSYAGVADTAVDGSKLVKDSATQFTHTGVDGTKTVFVSKTVGSATIWVVDRVEQPGSATTSTYTTDSAGRVTRILAPVPAGVTCTTLVAGCRALTFTYATSTTATASGTDPATWGDYNGQLASISMAVNGATAVVVAQYKYDSTGHLRLEYDPRVDNTDGSHIGTTYQYNAGGRLSTLTPPGQDAWTFGYDTYNRVISVARPRPAGAGTATRTIVYGVALTGSGAPIDLASGVVAGWGQRDLPAWATAVFPASRVPSNPPVAADWPYADLSYLNADGRQVNAASYGNGAWQITTTEHDPNGSVIRELTAENRNQALTPTADTDPTVAALTDSAARAQVLDTDTVYSADGVSVTDTFGPTHRIVDNSGAPYSARQHVHTDYDENAPSSPDPYRLPTTITTTIRQAGGADVEPRKTINGYEAKSGDPATTSGWALRKPTTVTTWMGGGGATDIVRTTYYNAAGNPVEVRQPKANAGGTDAFTTVTSYFTATGSGGCVNASWTGLPCSTGPAAQPSSGNPLPVTTYTYNNLNQPLTKVETVTSGSTTTRTTTYTYDAAGRKTSEALAVSPAADGGTAVPTATYGYSTTTGLPTTTTASSITLTTGYDTWGQVTSQTDADGNTTTTGYDVDGQVSSVNDGKGTSTYLYDTATEHRGLVTSLGVGAGSAPSTFTATYNGDGTLTSQTYPSGLVSTTRYDNNAEPTSLVYGKSGTPWLTFSQANSIYGQVRLDATAPATKTLGYDPAGRLNSVVDSVSYGGPRICTTRTYTYDLDSNRTALTSYPDAGGQPDTGNCSTSTTPAVYSHTYDQADRITDTGYVYDKFGRTTVVPAADAGGVAQTVGFNANDLVASQSAGSTSRTYTLDPARRLRSWTDGSTTSTNHYPSATGDSPTWIGVTGGTWTRNITGIGGDLVALQTDTGTVTLQLTNLHGDIVAAADDSTTATSIATYAESGEFGIPYATSTAYPRYGWLGAKQRSHDTLAGLTLMGVRLYNPYTARFLSTDPVLGGSANPYDYTNQDPYNTFDLDGRWFWSKWSGWRRAETIALGVTLGVAIFTPSPLNIGFAIFGLASYYHYYLVRRDIRGRYCNYSYVNQCYRM</sequence>
<dbReference type="InterPro" id="IPR031325">
    <property type="entry name" value="RHS_repeat"/>
</dbReference>
<dbReference type="Gene3D" id="2.180.10.10">
    <property type="entry name" value="RHS repeat-associated core"/>
    <property type="match status" value="2"/>
</dbReference>
<dbReference type="PANTHER" id="PTHR32305">
    <property type="match status" value="1"/>
</dbReference>
<feature type="transmembrane region" description="Helical" evidence="1">
    <location>
        <begin position="1968"/>
        <end position="1986"/>
    </location>
</feature>
<proteinExistence type="predicted"/>
<dbReference type="Pfam" id="PF05593">
    <property type="entry name" value="RHS_repeat"/>
    <property type="match status" value="1"/>
</dbReference>
<keyword evidence="1" id="KW-0472">Membrane</keyword>
<evidence type="ECO:0000313" key="2">
    <source>
        <dbReference type="EMBL" id="KJE21584.1"/>
    </source>
</evidence>
<organism evidence="2 3">
    <name type="scientific">Frankia torreyi</name>
    <dbReference type="NCBI Taxonomy" id="1856"/>
    <lineage>
        <taxon>Bacteria</taxon>
        <taxon>Bacillati</taxon>
        <taxon>Actinomycetota</taxon>
        <taxon>Actinomycetes</taxon>
        <taxon>Frankiales</taxon>
        <taxon>Frankiaceae</taxon>
        <taxon>Frankia</taxon>
    </lineage>
</organism>
<keyword evidence="3" id="KW-1185">Reference proteome</keyword>
<keyword evidence="1" id="KW-1133">Transmembrane helix</keyword>
<dbReference type="NCBIfam" id="NF033679">
    <property type="entry name" value="DNRLRE_dom"/>
    <property type="match status" value="1"/>
</dbReference>
<dbReference type="EMBL" id="JYFN01000034">
    <property type="protein sequence ID" value="KJE21584.1"/>
    <property type="molecule type" value="Genomic_DNA"/>
</dbReference>